<comment type="caution">
    <text evidence="1">The sequence shown here is derived from an EMBL/GenBank/DDBJ whole genome shotgun (WGS) entry which is preliminary data.</text>
</comment>
<protein>
    <submittedName>
        <fullName evidence="1">Uncharacterized protein</fullName>
    </submittedName>
</protein>
<name>A0ABV0VUW4_9TELE</name>
<evidence type="ECO:0000313" key="2">
    <source>
        <dbReference type="Proteomes" id="UP001444071"/>
    </source>
</evidence>
<evidence type="ECO:0000313" key="1">
    <source>
        <dbReference type="EMBL" id="MEQ2261000.1"/>
    </source>
</evidence>
<keyword evidence="2" id="KW-1185">Reference proteome</keyword>
<reference evidence="1 2" key="1">
    <citation type="submission" date="2021-06" db="EMBL/GenBank/DDBJ databases">
        <authorList>
            <person name="Palmer J.M."/>
        </authorList>
    </citation>
    <scope>NUCLEOTIDE SEQUENCE [LARGE SCALE GENOMIC DNA]</scope>
    <source>
        <strain evidence="1 2">XR_2019</strain>
        <tissue evidence="1">Muscle</tissue>
    </source>
</reference>
<proteinExistence type="predicted"/>
<accession>A0ABV0VUW4</accession>
<dbReference type="Proteomes" id="UP001444071">
    <property type="component" value="Unassembled WGS sequence"/>
</dbReference>
<organism evidence="1 2">
    <name type="scientific">Xenotaenia resolanae</name>
    <dbReference type="NCBI Taxonomy" id="208358"/>
    <lineage>
        <taxon>Eukaryota</taxon>
        <taxon>Metazoa</taxon>
        <taxon>Chordata</taxon>
        <taxon>Craniata</taxon>
        <taxon>Vertebrata</taxon>
        <taxon>Euteleostomi</taxon>
        <taxon>Actinopterygii</taxon>
        <taxon>Neopterygii</taxon>
        <taxon>Teleostei</taxon>
        <taxon>Neoteleostei</taxon>
        <taxon>Acanthomorphata</taxon>
        <taxon>Ovalentaria</taxon>
        <taxon>Atherinomorphae</taxon>
        <taxon>Cyprinodontiformes</taxon>
        <taxon>Goodeidae</taxon>
        <taxon>Xenotaenia</taxon>
    </lineage>
</organism>
<gene>
    <name evidence="1" type="ORF">XENORESO_004116</name>
</gene>
<sequence>MVNRWRTLTFLIYSDFSSLVLHFAKVRLTTAWLSNSSTVDMSSPEGEHCCLTFSMKGLVVGQSWSGEAYAWRDAGGAVLGFLVMHNSSRPHDVTACRQFLGYVGTGTIH</sequence>
<dbReference type="EMBL" id="JAHRIM010011728">
    <property type="protein sequence ID" value="MEQ2261000.1"/>
    <property type="molecule type" value="Genomic_DNA"/>
</dbReference>